<dbReference type="PANTHER" id="PTHR36902:SF1">
    <property type="entry name" value="ENRICHED IN SURFACE-LABELED PROTEOME PROTEIN 9"/>
    <property type="match status" value="1"/>
</dbReference>
<dbReference type="EMBL" id="BMAT01000847">
    <property type="protein sequence ID" value="GFR74414.1"/>
    <property type="molecule type" value="Genomic_DNA"/>
</dbReference>
<organism evidence="4 5">
    <name type="scientific">Elysia marginata</name>
    <dbReference type="NCBI Taxonomy" id="1093978"/>
    <lineage>
        <taxon>Eukaryota</taxon>
        <taxon>Metazoa</taxon>
        <taxon>Spiralia</taxon>
        <taxon>Lophotrochozoa</taxon>
        <taxon>Mollusca</taxon>
        <taxon>Gastropoda</taxon>
        <taxon>Heterobranchia</taxon>
        <taxon>Euthyneura</taxon>
        <taxon>Panpulmonata</taxon>
        <taxon>Sacoglossa</taxon>
        <taxon>Placobranchoidea</taxon>
        <taxon>Plakobranchidae</taxon>
        <taxon>Elysia</taxon>
    </lineage>
</organism>
<feature type="signal peptide" evidence="2">
    <location>
        <begin position="1"/>
        <end position="27"/>
    </location>
</feature>
<keyword evidence="5" id="KW-1185">Reference proteome</keyword>
<dbReference type="PANTHER" id="PTHR36902">
    <property type="entry name" value="ENRICHED IN SURFACE-LABELED PROTEOME PROTEIN 9"/>
    <property type="match status" value="1"/>
</dbReference>
<evidence type="ECO:0000313" key="5">
    <source>
        <dbReference type="Proteomes" id="UP000762676"/>
    </source>
</evidence>
<evidence type="ECO:0000259" key="3">
    <source>
        <dbReference type="Pfam" id="PF25898"/>
    </source>
</evidence>
<accession>A0AAV4FMF4</accession>
<evidence type="ECO:0000256" key="2">
    <source>
        <dbReference type="SAM" id="SignalP"/>
    </source>
</evidence>
<name>A0AAV4FMF4_9GAST</name>
<dbReference type="Pfam" id="PF25898">
    <property type="entry name" value="LolA_2nd_metazoa"/>
    <property type="match status" value="1"/>
</dbReference>
<keyword evidence="1" id="KW-0812">Transmembrane</keyword>
<dbReference type="InterPro" id="IPR058831">
    <property type="entry name" value="LolA-like_dom_2nd"/>
</dbReference>
<feature type="domain" description="LolA-like" evidence="3">
    <location>
        <begin position="263"/>
        <end position="443"/>
    </location>
</feature>
<feature type="chain" id="PRO_5043932428" description="LolA-like domain-containing protein" evidence="2">
    <location>
        <begin position="28"/>
        <end position="652"/>
    </location>
</feature>
<evidence type="ECO:0000313" key="4">
    <source>
        <dbReference type="EMBL" id="GFR74414.1"/>
    </source>
</evidence>
<keyword evidence="1" id="KW-1133">Transmembrane helix</keyword>
<keyword evidence="1" id="KW-0472">Membrane</keyword>
<keyword evidence="2" id="KW-0732">Signal</keyword>
<dbReference type="Proteomes" id="UP000762676">
    <property type="component" value="Unassembled WGS sequence"/>
</dbReference>
<gene>
    <name evidence="4" type="ORF">ElyMa_000429300</name>
</gene>
<feature type="transmembrane region" description="Helical" evidence="1">
    <location>
        <begin position="608"/>
        <end position="630"/>
    </location>
</feature>
<reference evidence="4 5" key="1">
    <citation type="journal article" date="2021" name="Elife">
        <title>Chloroplast acquisition without the gene transfer in kleptoplastic sea slugs, Plakobranchus ocellatus.</title>
        <authorList>
            <person name="Maeda T."/>
            <person name="Takahashi S."/>
            <person name="Yoshida T."/>
            <person name="Shimamura S."/>
            <person name="Takaki Y."/>
            <person name="Nagai Y."/>
            <person name="Toyoda A."/>
            <person name="Suzuki Y."/>
            <person name="Arimoto A."/>
            <person name="Ishii H."/>
            <person name="Satoh N."/>
            <person name="Nishiyama T."/>
            <person name="Hasebe M."/>
            <person name="Maruyama T."/>
            <person name="Minagawa J."/>
            <person name="Obokata J."/>
            <person name="Shigenobu S."/>
        </authorList>
    </citation>
    <scope>NUCLEOTIDE SEQUENCE [LARGE SCALE GENOMIC DNA]</scope>
</reference>
<sequence length="652" mass="73221">MKTTPALLLVAVGVVCLAVLFVKRATADYDSNFCDSKATGKVKDTNMKPFYFDDYSVLSESAFIRGVDQSEAMVTHQQLYYSKSKKQVVVYEEKPDNSFWVFVDQDSQDCIYKNNTEECFVEEGDCKVTAKEVGFGNKVGDTIAIGSPSERMAFPTNIKKSVTYQDSYCRNIRASKIGYCSYHEDTNETVVTNFYILKTEAYPNMEQTQKKVLMAAIYSKQPGQKVAFQRIDFTENTQLEPSQLQNAFVLGEGKCGVMRSKFTSKRPPQPPVRFSYLSQQLIAGDSLTRAVYILNEQHEFNENSQLSMILTEKPVQGQVEKNTVMEVEDFSTGISYQYSVTNGDCNVTSLSKRIGRSGQLNPSQFWSMDGLMPTYLGVYNNRDIPCDLWQFEGLDINAESVKLYLASSTWLKANGYPENFFYPVQMIEKGGNTAVFNEIYAFKDNPGYHIPAFPTCYQVDDVITAEVTLMTNFYHDIANNFIGFEYEFRSLLKKITGIKSSIRIEMIAPMPSQSSPDTETDVSFRIAGKLVGYDNPSDSIYKNDPVTSKQAAELIRRQVDTGNFKLTLDKQNIGIKFKKGSFAVSESGNRFRYVDSSNTLDGFSRGTMAGAGLGILFICLALALAVVYGFKRWSQDRAGGLSIDLKNLQEVN</sequence>
<protein>
    <recommendedName>
        <fullName evidence="3">LolA-like domain-containing protein</fullName>
    </recommendedName>
</protein>
<dbReference type="AlphaFoldDB" id="A0AAV4FMF4"/>
<comment type="caution">
    <text evidence="4">The sequence shown here is derived from an EMBL/GenBank/DDBJ whole genome shotgun (WGS) entry which is preliminary data.</text>
</comment>
<proteinExistence type="predicted"/>
<evidence type="ECO:0000256" key="1">
    <source>
        <dbReference type="SAM" id="Phobius"/>
    </source>
</evidence>